<dbReference type="SMART" id="SM00355">
    <property type="entry name" value="ZnF_C2H2"/>
    <property type="match status" value="2"/>
</dbReference>
<dbReference type="InterPro" id="IPR001424">
    <property type="entry name" value="SOD_Cu_Zn_dom"/>
</dbReference>
<evidence type="ECO:0000256" key="7">
    <source>
        <dbReference type="ARBA" id="ARBA00022833"/>
    </source>
</evidence>
<evidence type="ECO:0000256" key="11">
    <source>
        <dbReference type="ARBA" id="ARBA00023157"/>
    </source>
</evidence>
<keyword evidence="6" id="KW-0479">Metal-binding</keyword>
<comment type="subunit">
    <text evidence="4">Homotetramer.</text>
</comment>
<keyword evidence="11" id="KW-1015">Disulfide bond</keyword>
<dbReference type="GO" id="GO:0005507">
    <property type="term" value="F:copper ion binding"/>
    <property type="evidence" value="ECO:0007669"/>
    <property type="project" value="InterPro"/>
</dbReference>
<evidence type="ECO:0000256" key="3">
    <source>
        <dbReference type="ARBA" id="ARBA00010457"/>
    </source>
</evidence>
<sequence>MAAHIFTTTPSHLALSFPSSTNPSNPPVLLSSFRGVSLKLPRQSLSLAATIPKKPFSVFAVTKKAVAVLKGNSEVEGVVTLTQENDGPTTVNVRITGLTPGPHGFHLHEYGDTTNGCMSTGPHFNPNNMTHGAPEDEVRHAGDLGNIIANADGVAEATIVDNQIPLSGPNAVVGRAFVVHELEDDLGKGGHELSLTTGNAGGRLACAQALILLAGMILFDSNFSRNLTKLNLCCWLDSGINLIDETSLMLRYLLVGFGSFSYRAACDVAFNVDSVLYEIVQTREGVDMQAQAVFVGSDHHHHQALIMKGKRTKRQRSPSLFGVAVTSSSSNGGDGVVEEYNSISSPTTSDEIYESTEEEEEMANCLIMLAQSDGPKRSTVEAKFKIATKTNKGELYVHECKTCNRSFPSFQALGGHMASHKKPKGAIAEQKRPLVLAVNDAVIALRVSNKKGNKIHECSICGSEFTSGQALGGHMRRHRTASAAAASNQDAMNGDDDIKPRNITPLDLNLPAPEDGVRDSMFEFGTPQQAIVFSTPALVDCHY</sequence>
<evidence type="ECO:0000256" key="13">
    <source>
        <dbReference type="PROSITE-ProRule" id="PRU00042"/>
    </source>
</evidence>
<dbReference type="EC" id="1.15.1.1" evidence="5"/>
<dbReference type="Proteomes" id="UP000325315">
    <property type="component" value="Unassembled WGS sequence"/>
</dbReference>
<evidence type="ECO:0000256" key="5">
    <source>
        <dbReference type="ARBA" id="ARBA00012682"/>
    </source>
</evidence>
<dbReference type="SUPFAM" id="SSF57667">
    <property type="entry name" value="beta-beta-alpha zinc fingers"/>
    <property type="match status" value="1"/>
</dbReference>
<dbReference type="InterPro" id="IPR018152">
    <property type="entry name" value="SOD_Cu/Zn_BS"/>
</dbReference>
<comment type="cofactor">
    <cofactor evidence="1">
        <name>Cu cation</name>
        <dbReference type="ChEBI" id="CHEBI:23378"/>
    </cofactor>
</comment>
<dbReference type="PANTHER" id="PTHR10003">
    <property type="entry name" value="SUPEROXIDE DISMUTASE CU-ZN -RELATED"/>
    <property type="match status" value="1"/>
</dbReference>
<proteinExistence type="inferred from homology"/>
<reference evidence="17" key="1">
    <citation type="journal article" date="2019" name="Plant Biotechnol. J.">
        <title>Genome sequencing of the Australian wild diploid species Gossypium australe highlights disease resistance and delayed gland morphogenesis.</title>
        <authorList>
            <person name="Cai Y."/>
            <person name="Cai X."/>
            <person name="Wang Q."/>
            <person name="Wang P."/>
            <person name="Zhang Y."/>
            <person name="Cai C."/>
            <person name="Xu Y."/>
            <person name="Wang K."/>
            <person name="Zhou Z."/>
            <person name="Wang C."/>
            <person name="Geng S."/>
            <person name="Li B."/>
            <person name="Dong Q."/>
            <person name="Hou Y."/>
            <person name="Wang H."/>
            <person name="Ai P."/>
            <person name="Liu Z."/>
            <person name="Yi F."/>
            <person name="Sun M."/>
            <person name="An G."/>
            <person name="Cheng J."/>
            <person name="Zhang Y."/>
            <person name="Shi Q."/>
            <person name="Xie Y."/>
            <person name="Shi X."/>
            <person name="Chang Y."/>
            <person name="Huang F."/>
            <person name="Chen Y."/>
            <person name="Hong S."/>
            <person name="Mi L."/>
            <person name="Sun Q."/>
            <person name="Zhang L."/>
            <person name="Zhou B."/>
            <person name="Peng R."/>
            <person name="Zhang X."/>
            <person name="Liu F."/>
        </authorList>
    </citation>
    <scope>NUCLEOTIDE SEQUENCE [LARGE SCALE GENOMIC DNA]</scope>
    <source>
        <strain evidence="17">cv. PA1801</strain>
    </source>
</reference>
<keyword evidence="9" id="KW-0560">Oxidoreductase</keyword>
<dbReference type="OrthoDB" id="6077919at2759"/>
<dbReference type="AlphaFoldDB" id="A0A5B6UH65"/>
<protein>
    <recommendedName>
        <fullName evidence="5">superoxide dismutase</fullName>
        <ecNumber evidence="5">1.15.1.1</ecNumber>
    </recommendedName>
</protein>
<evidence type="ECO:0000256" key="14">
    <source>
        <dbReference type="SAM" id="MobiDB-lite"/>
    </source>
</evidence>
<keyword evidence="10" id="KW-0186">Copper</keyword>
<comment type="caution">
    <text evidence="16">The sequence shown here is derived from an EMBL/GenBank/DDBJ whole genome shotgun (WGS) entry which is preliminary data.</text>
</comment>
<keyword evidence="7" id="KW-0862">Zinc</keyword>
<feature type="region of interest" description="Disordered" evidence="14">
    <location>
        <begin position="480"/>
        <end position="504"/>
    </location>
</feature>
<dbReference type="InterPro" id="IPR013087">
    <property type="entry name" value="Znf_C2H2_type"/>
</dbReference>
<dbReference type="GO" id="GO:0008270">
    <property type="term" value="F:zinc ion binding"/>
    <property type="evidence" value="ECO:0007669"/>
    <property type="project" value="UniProtKB-KW"/>
</dbReference>
<dbReference type="PRINTS" id="PR00068">
    <property type="entry name" value="CUZNDISMTASE"/>
</dbReference>
<dbReference type="SUPFAM" id="SSF49329">
    <property type="entry name" value="Cu,Zn superoxide dismutase-like"/>
    <property type="match status" value="1"/>
</dbReference>
<dbReference type="PROSITE" id="PS00087">
    <property type="entry name" value="SOD_CU_ZN_1"/>
    <property type="match status" value="1"/>
</dbReference>
<dbReference type="Gene3D" id="3.30.160.60">
    <property type="entry name" value="Classic Zinc Finger"/>
    <property type="match status" value="2"/>
</dbReference>
<dbReference type="InterPro" id="IPR036236">
    <property type="entry name" value="Znf_C2H2_sf"/>
</dbReference>
<accession>A0A5B6UH65</accession>
<evidence type="ECO:0000313" key="16">
    <source>
        <dbReference type="EMBL" id="KAA3455512.1"/>
    </source>
</evidence>
<evidence type="ECO:0000256" key="9">
    <source>
        <dbReference type="ARBA" id="ARBA00023002"/>
    </source>
</evidence>
<dbReference type="Pfam" id="PF00080">
    <property type="entry name" value="Sod_Cu"/>
    <property type="match status" value="1"/>
</dbReference>
<dbReference type="FunFam" id="2.60.40.200:FF:000003">
    <property type="entry name" value="Superoxide dismutase [Cu-Zn], chloroplastic"/>
    <property type="match status" value="1"/>
</dbReference>
<dbReference type="InterPro" id="IPR024134">
    <property type="entry name" value="SOD_Cu/Zn_/chaperone"/>
</dbReference>
<organism evidence="16 17">
    <name type="scientific">Gossypium australe</name>
    <dbReference type="NCBI Taxonomy" id="47621"/>
    <lineage>
        <taxon>Eukaryota</taxon>
        <taxon>Viridiplantae</taxon>
        <taxon>Streptophyta</taxon>
        <taxon>Embryophyta</taxon>
        <taxon>Tracheophyta</taxon>
        <taxon>Spermatophyta</taxon>
        <taxon>Magnoliopsida</taxon>
        <taxon>eudicotyledons</taxon>
        <taxon>Gunneridae</taxon>
        <taxon>Pentapetalae</taxon>
        <taxon>rosids</taxon>
        <taxon>malvids</taxon>
        <taxon>Malvales</taxon>
        <taxon>Malvaceae</taxon>
        <taxon>Malvoideae</taxon>
        <taxon>Gossypium</taxon>
    </lineage>
</organism>
<dbReference type="GO" id="GO:0009507">
    <property type="term" value="C:chloroplast"/>
    <property type="evidence" value="ECO:0007669"/>
    <property type="project" value="UniProtKB-ARBA"/>
</dbReference>
<evidence type="ECO:0000256" key="4">
    <source>
        <dbReference type="ARBA" id="ARBA00011881"/>
    </source>
</evidence>
<dbReference type="PROSITE" id="PS50157">
    <property type="entry name" value="ZINC_FINGER_C2H2_2"/>
    <property type="match status" value="2"/>
</dbReference>
<dbReference type="GO" id="GO:0004784">
    <property type="term" value="F:superoxide dismutase activity"/>
    <property type="evidence" value="ECO:0007669"/>
    <property type="project" value="UniProtKB-EC"/>
</dbReference>
<keyword evidence="17" id="KW-1185">Reference proteome</keyword>
<evidence type="ECO:0000256" key="1">
    <source>
        <dbReference type="ARBA" id="ARBA00001935"/>
    </source>
</evidence>
<feature type="domain" description="C2H2-type" evidence="15">
    <location>
        <begin position="398"/>
        <end position="425"/>
    </location>
</feature>
<comment type="cofactor">
    <cofactor evidence="2">
        <name>Zn(2+)</name>
        <dbReference type="ChEBI" id="CHEBI:29105"/>
    </cofactor>
</comment>
<dbReference type="PROSITE" id="PS00028">
    <property type="entry name" value="ZINC_FINGER_C2H2_1"/>
    <property type="match status" value="2"/>
</dbReference>
<dbReference type="Gene3D" id="2.60.40.200">
    <property type="entry name" value="Superoxide dismutase, copper/zinc binding domain"/>
    <property type="match status" value="1"/>
</dbReference>
<evidence type="ECO:0000313" key="17">
    <source>
        <dbReference type="Proteomes" id="UP000325315"/>
    </source>
</evidence>
<keyword evidence="8" id="KW-0049">Antioxidant</keyword>
<dbReference type="Pfam" id="PF13912">
    <property type="entry name" value="zf-C2H2_6"/>
    <property type="match status" value="2"/>
</dbReference>
<evidence type="ECO:0000256" key="8">
    <source>
        <dbReference type="ARBA" id="ARBA00022862"/>
    </source>
</evidence>
<feature type="domain" description="C2H2-type" evidence="15">
    <location>
        <begin position="456"/>
        <end position="483"/>
    </location>
</feature>
<name>A0A5B6UH65_9ROSI</name>
<evidence type="ECO:0000256" key="12">
    <source>
        <dbReference type="ARBA" id="ARBA00049204"/>
    </source>
</evidence>
<evidence type="ECO:0000259" key="15">
    <source>
        <dbReference type="PROSITE" id="PS50157"/>
    </source>
</evidence>
<comment type="similarity">
    <text evidence="3">Belongs to the Cu-Zn superoxide dismutase family.</text>
</comment>
<dbReference type="CDD" id="cd00305">
    <property type="entry name" value="Cu-Zn_Superoxide_Dismutase"/>
    <property type="match status" value="1"/>
</dbReference>
<dbReference type="EMBL" id="SMMG02000012">
    <property type="protein sequence ID" value="KAA3455512.1"/>
    <property type="molecule type" value="Genomic_DNA"/>
</dbReference>
<evidence type="ECO:0000256" key="6">
    <source>
        <dbReference type="ARBA" id="ARBA00022723"/>
    </source>
</evidence>
<gene>
    <name evidence="16" type="ORF">EPI10_018529</name>
</gene>
<evidence type="ECO:0000256" key="2">
    <source>
        <dbReference type="ARBA" id="ARBA00001947"/>
    </source>
</evidence>
<evidence type="ECO:0000256" key="10">
    <source>
        <dbReference type="ARBA" id="ARBA00023008"/>
    </source>
</evidence>
<comment type="catalytic activity">
    <reaction evidence="12">
        <text>2 superoxide + 2 H(+) = H2O2 + O2</text>
        <dbReference type="Rhea" id="RHEA:20696"/>
        <dbReference type="ChEBI" id="CHEBI:15378"/>
        <dbReference type="ChEBI" id="CHEBI:15379"/>
        <dbReference type="ChEBI" id="CHEBI:16240"/>
        <dbReference type="ChEBI" id="CHEBI:18421"/>
        <dbReference type="EC" id="1.15.1.1"/>
    </reaction>
</comment>
<keyword evidence="13" id="KW-0863">Zinc-finger</keyword>
<dbReference type="InterPro" id="IPR036423">
    <property type="entry name" value="SOD-like_Cu/Zn_dom_sf"/>
</dbReference>